<feature type="transmembrane region" description="Helical" evidence="1">
    <location>
        <begin position="179"/>
        <end position="196"/>
    </location>
</feature>
<name>A0A1N7MEC1_9BACT</name>
<feature type="transmembrane region" description="Helical" evidence="1">
    <location>
        <begin position="151"/>
        <end position="172"/>
    </location>
</feature>
<feature type="transmembrane region" description="Helical" evidence="1">
    <location>
        <begin position="202"/>
        <end position="219"/>
    </location>
</feature>
<evidence type="ECO:0000313" key="3">
    <source>
        <dbReference type="Proteomes" id="UP000186026"/>
    </source>
</evidence>
<keyword evidence="3" id="KW-1185">Reference proteome</keyword>
<evidence type="ECO:0008006" key="4">
    <source>
        <dbReference type="Google" id="ProtNLM"/>
    </source>
</evidence>
<dbReference type="RefSeq" id="WP_076500488.1">
    <property type="nucleotide sequence ID" value="NZ_FTOP01000006.1"/>
</dbReference>
<accession>A0A1N7MEC1</accession>
<dbReference type="Proteomes" id="UP000186026">
    <property type="component" value="Unassembled WGS sequence"/>
</dbReference>
<reference evidence="3" key="1">
    <citation type="submission" date="2017-01" db="EMBL/GenBank/DDBJ databases">
        <authorList>
            <person name="Varghese N."/>
            <person name="Submissions S."/>
        </authorList>
    </citation>
    <scope>NUCLEOTIDE SEQUENCE [LARGE SCALE GENOMIC DNA]</scope>
    <source>
        <strain evidence="3">DSM 46698</strain>
    </source>
</reference>
<feature type="transmembrane region" description="Helical" evidence="1">
    <location>
        <begin position="356"/>
        <end position="373"/>
    </location>
</feature>
<feature type="transmembrane region" description="Helical" evidence="1">
    <location>
        <begin position="333"/>
        <end position="350"/>
    </location>
</feature>
<sequence>MIKIDIRSFKINFFLYVAFFALGLNKISFYLPIFTIWIFFTANKLLNGGISKNFALLSSLFLITIVPIFSFGFNRLKLDNPYLNFSAIMFSLIVVGYIFQVQNRQRQIKLLICFIFGMGFEALIITIYSFFTDPIIYGYGLLIDPFTKIEINSPSVSNSLAIFSTVLLFFLFKGSNKKIKLVVLVLFLTCLVSGVFLGGRTFFIIIFLSLLLLISYDLTLFQFLKLLSFFMIFTICLLYLFNNSDFFSLYVEFSLTRFEKGLESTRSRHYAHGMEQLLYYPFGGFEVDTSIEKTYWFHNVFLDNARLAGWIPSISLFFAILFIFISSFKYKRLKSLSFFIFFITFLILQQDVVIEGNYRSLIIVYLSGVLLVSRNKK</sequence>
<keyword evidence="1" id="KW-0472">Membrane</keyword>
<proteinExistence type="predicted"/>
<feature type="transmembrane region" description="Helical" evidence="1">
    <location>
        <begin position="307"/>
        <end position="326"/>
    </location>
</feature>
<evidence type="ECO:0000256" key="1">
    <source>
        <dbReference type="SAM" id="Phobius"/>
    </source>
</evidence>
<organism evidence="2 3">
    <name type="scientific">Belliella pelovolcani</name>
    <dbReference type="NCBI Taxonomy" id="529505"/>
    <lineage>
        <taxon>Bacteria</taxon>
        <taxon>Pseudomonadati</taxon>
        <taxon>Bacteroidota</taxon>
        <taxon>Cytophagia</taxon>
        <taxon>Cytophagales</taxon>
        <taxon>Cyclobacteriaceae</taxon>
        <taxon>Belliella</taxon>
    </lineage>
</organism>
<dbReference type="AlphaFoldDB" id="A0A1N7MEC1"/>
<dbReference type="EMBL" id="FTOP01000006">
    <property type="protein sequence ID" value="SIS84456.1"/>
    <property type="molecule type" value="Genomic_DNA"/>
</dbReference>
<feature type="transmembrane region" description="Helical" evidence="1">
    <location>
        <begin position="226"/>
        <end position="242"/>
    </location>
</feature>
<protein>
    <recommendedName>
        <fullName evidence="4">O-Antigen ligase</fullName>
    </recommendedName>
</protein>
<feature type="transmembrane region" description="Helical" evidence="1">
    <location>
        <begin position="111"/>
        <end position="131"/>
    </location>
</feature>
<feature type="transmembrane region" description="Helical" evidence="1">
    <location>
        <begin position="82"/>
        <end position="99"/>
    </location>
</feature>
<feature type="transmembrane region" description="Helical" evidence="1">
    <location>
        <begin position="54"/>
        <end position="76"/>
    </location>
</feature>
<gene>
    <name evidence="2" type="ORF">SAMN05421761_10615</name>
</gene>
<feature type="transmembrane region" description="Helical" evidence="1">
    <location>
        <begin position="13"/>
        <end position="42"/>
    </location>
</feature>
<keyword evidence="1" id="KW-1133">Transmembrane helix</keyword>
<dbReference type="OrthoDB" id="6593854at2"/>
<dbReference type="STRING" id="529505.SAMN05421761_10615"/>
<keyword evidence="1" id="KW-0812">Transmembrane</keyword>
<evidence type="ECO:0000313" key="2">
    <source>
        <dbReference type="EMBL" id="SIS84456.1"/>
    </source>
</evidence>